<keyword evidence="26" id="KW-1185">Reference proteome</keyword>
<protein>
    <recommendedName>
        <fullName evidence="20 21">Multifunctional fusion protein</fullName>
    </recommendedName>
    <domain>
        <recommendedName>
            <fullName evidence="20">UDP-N-acetylenolpyruvoylglucosamine reductase</fullName>
            <ecNumber evidence="20">1.3.1.98</ecNumber>
        </recommendedName>
        <alternativeName>
            <fullName evidence="20">UDP-N-acetylmuramate dehydrogenase</fullName>
        </alternativeName>
    </domain>
    <domain>
        <recommendedName>
            <fullName evidence="21">UDP-N-acetylmuramate--L-alanine ligase</fullName>
            <ecNumber evidence="21">6.3.2.8</ecNumber>
        </recommendedName>
        <alternativeName>
            <fullName evidence="21">UDP-N-acetylmuramoyl-L-alanine synthetase</fullName>
        </alternativeName>
    </domain>
</protein>
<dbReference type="SUPFAM" id="SSF56176">
    <property type="entry name" value="FAD-binding/transporter-associated domain-like"/>
    <property type="match status" value="1"/>
</dbReference>
<evidence type="ECO:0000256" key="6">
    <source>
        <dbReference type="ARBA" id="ARBA00022598"/>
    </source>
</evidence>
<dbReference type="HAMAP" id="MF_00037">
    <property type="entry name" value="MurB"/>
    <property type="match status" value="1"/>
</dbReference>
<dbReference type="GO" id="GO:0071949">
    <property type="term" value="F:FAD binding"/>
    <property type="evidence" value="ECO:0007669"/>
    <property type="project" value="InterPro"/>
</dbReference>
<keyword evidence="9 21" id="KW-0547">Nucleotide-binding</keyword>
<comment type="catalytic activity">
    <reaction evidence="19 20">
        <text>UDP-N-acetyl-alpha-D-muramate + NADP(+) = UDP-N-acetyl-3-O-(1-carboxyvinyl)-alpha-D-glucosamine + NADPH + H(+)</text>
        <dbReference type="Rhea" id="RHEA:12248"/>
        <dbReference type="ChEBI" id="CHEBI:15378"/>
        <dbReference type="ChEBI" id="CHEBI:57783"/>
        <dbReference type="ChEBI" id="CHEBI:58349"/>
        <dbReference type="ChEBI" id="CHEBI:68483"/>
        <dbReference type="ChEBI" id="CHEBI:70757"/>
        <dbReference type="EC" id="1.3.1.98"/>
    </reaction>
</comment>
<keyword evidence="8 20" id="KW-0285">Flavoprotein</keyword>
<evidence type="ECO:0000256" key="1">
    <source>
        <dbReference type="ARBA" id="ARBA00001974"/>
    </source>
</evidence>
<reference evidence="27" key="3">
    <citation type="submission" date="2019-03" db="EMBL/GenBank/DDBJ databases">
        <title>Complete genome of Methylacidiphilum kamchatkense Kam1.</title>
        <authorList>
            <person name="Kruse T."/>
            <person name="Murarilal Ratnadevi C."/>
            <person name="Erikstad H.-A."/>
            <person name="Birkeland N.-K."/>
        </authorList>
    </citation>
    <scope>NUCLEOTIDE SEQUENCE [LARGE SCALE GENOMIC DNA]</scope>
    <source>
        <strain evidence="27">kam1</strain>
    </source>
</reference>
<evidence type="ECO:0000313" key="26">
    <source>
        <dbReference type="Proteomes" id="UP000031594"/>
    </source>
</evidence>
<sequence>MSAKERELVQNILKNDRSKIHLLGVCGSGMAPLALLLLARGYKVSGSDHEPTEKAQKLIAHGLEFYPTHDQSQVLAADLVCYSSAIPLVNPELEACRKFGIPLVKRAFLLSLLAAEKKVILVSGMHGKSTTSAMIAWILQECGLNPSFYLGAETISLRESARWSPGEYMVIEGDESDGSFLYFSPHALVVLNIEEEHLNYYADIHSIVLTFREMVAKTTDTVVYNQDDPHCQLIAEWKKQGAINYSLRERAAAFWMKAATSTSGYHFYKGEEWLCELSLSIPGIQNVQNALAALSLTTTLGVSPLRAARALGNFSGIRRRFELKFKGNYFELIDDYAHHPTEIKTTLSSAKGRGRRTVALFQPHRYSRVKKMQNLFSQSFSQADVVVVTEIFSAGETSNGIDGAALAKAIKEQGHPAVFFEPDETRLIHKTISILQPGDTIVTMGAGDIYKTAEKLTEYLRMIDYLKSKLSADAKLLMNEPLSRHTTLRVGGPAEIWAEPATEADLALLLRFAKEQALPVVWIGKGTNLLVRDGGIKGLCIHLAHPNFCDIRFEGHSIFAGCGAKLRTIVYEAKKHGLGGLSFMEGIPGSLGGALRMNAGAMGGSTMDVVKRVRFMDMEGNIGEIDRQELEVFYRKVPFFENHIALSAQLMAKPMDSETIAKELKEFSMKRVESQPAGSSAGCIFKNPKSIPAGKLIDELGLKNKAVGRARVSEEHGNFIINEGGATAKDILELISLIQREAFEKRGIVLETEVVILGEEQ</sequence>
<keyword evidence="10 20" id="KW-0274">FAD</keyword>
<dbReference type="Pfam" id="PF02873">
    <property type="entry name" value="MurB_C"/>
    <property type="match status" value="1"/>
</dbReference>
<evidence type="ECO:0000256" key="22">
    <source>
        <dbReference type="SAM" id="Phobius"/>
    </source>
</evidence>
<evidence type="ECO:0000256" key="2">
    <source>
        <dbReference type="ARBA" id="ARBA00003921"/>
    </source>
</evidence>
<keyword evidence="6 21" id="KW-0436">Ligase</keyword>
<dbReference type="SUPFAM" id="SSF56194">
    <property type="entry name" value="Uridine diphospho-N-Acetylenolpyruvylglucosamine reductase, MurB, C-terminal domain"/>
    <property type="match status" value="1"/>
</dbReference>
<dbReference type="STRING" id="1202785.A946_01350"/>
<dbReference type="InterPro" id="IPR036635">
    <property type="entry name" value="MurB_C_sf"/>
</dbReference>
<gene>
    <name evidence="20" type="primary">murB</name>
    <name evidence="21" type="synonym">murC</name>
    <name evidence="24" type="ORF">A946_01350</name>
    <name evidence="25" type="ORF">kam1_1424</name>
</gene>
<keyword evidence="11 21" id="KW-0067">ATP-binding</keyword>
<dbReference type="Gene3D" id="3.40.50.720">
    <property type="entry name" value="NAD(P)-binding Rossmann-like Domain"/>
    <property type="match status" value="1"/>
</dbReference>
<dbReference type="Gene3D" id="3.40.1190.10">
    <property type="entry name" value="Mur-like, catalytic domain"/>
    <property type="match status" value="1"/>
</dbReference>
<keyword evidence="7 21" id="KW-0132">Cell division</keyword>
<keyword evidence="22" id="KW-1133">Transmembrane helix</keyword>
<feature type="binding site" evidence="21">
    <location>
        <begin position="124"/>
        <end position="130"/>
    </location>
    <ligand>
        <name>ATP</name>
        <dbReference type="ChEBI" id="CHEBI:30616"/>
    </ligand>
</feature>
<dbReference type="InterPro" id="IPR016167">
    <property type="entry name" value="FAD-bd_PCMH_sub1"/>
</dbReference>
<dbReference type="InterPro" id="IPR004101">
    <property type="entry name" value="Mur_ligase_C"/>
</dbReference>
<evidence type="ECO:0000256" key="12">
    <source>
        <dbReference type="ARBA" id="ARBA00022857"/>
    </source>
</evidence>
<dbReference type="PANTHER" id="PTHR43445:SF3">
    <property type="entry name" value="UDP-N-ACETYLMURAMATE--L-ALANINE LIGASE"/>
    <property type="match status" value="1"/>
</dbReference>
<dbReference type="NCBIfam" id="NF010480">
    <property type="entry name" value="PRK13905.1"/>
    <property type="match status" value="1"/>
</dbReference>
<dbReference type="AlphaFoldDB" id="A0A0C1RWR3"/>
<dbReference type="InterPro" id="IPR000713">
    <property type="entry name" value="Mur_ligase_N"/>
</dbReference>
<comment type="pathway">
    <text evidence="4 21">Cell wall biogenesis; peptidoglycan biosynthesis.</text>
</comment>
<dbReference type="PROSITE" id="PS51387">
    <property type="entry name" value="FAD_PCMH"/>
    <property type="match status" value="1"/>
</dbReference>
<feature type="domain" description="FAD-binding PCMH-type" evidence="23">
    <location>
        <begin position="490"/>
        <end position="655"/>
    </location>
</feature>
<evidence type="ECO:0000313" key="25">
    <source>
        <dbReference type="EMBL" id="QDQ42646.1"/>
    </source>
</evidence>
<comment type="cofactor">
    <cofactor evidence="1 20">
        <name>FAD</name>
        <dbReference type="ChEBI" id="CHEBI:57692"/>
    </cofactor>
</comment>
<reference evidence="24 26" key="1">
    <citation type="submission" date="2014-08" db="EMBL/GenBank/DDBJ databases">
        <title>Methylacidiphilum kamchatkense strain Kam1 draft genome sequence.</title>
        <authorList>
            <person name="Birkeland N.-K."/>
            <person name="Erikstad H.A."/>
        </authorList>
    </citation>
    <scope>NUCLEOTIDE SEQUENCE [LARGE SCALE GENOMIC DNA]</scope>
    <source>
        <strain evidence="24 26">Kam1</strain>
    </source>
</reference>
<dbReference type="HAMAP" id="MF_00046">
    <property type="entry name" value="MurC"/>
    <property type="match status" value="1"/>
</dbReference>
<comment type="similarity">
    <text evidence="21">Belongs to the MurCDEF family.</text>
</comment>
<evidence type="ECO:0000256" key="16">
    <source>
        <dbReference type="ARBA" id="ARBA00023306"/>
    </source>
</evidence>
<dbReference type="RefSeq" id="WP_039720640.1">
    <property type="nucleotide sequence ID" value="NZ_CP037899.1"/>
</dbReference>
<dbReference type="Gene3D" id="3.90.78.10">
    <property type="entry name" value="UDP-N-acetylenolpyruvoylglucosamine reductase, C-terminal domain"/>
    <property type="match status" value="1"/>
</dbReference>
<dbReference type="Pfam" id="PF01225">
    <property type="entry name" value="Mur_ligase"/>
    <property type="match status" value="1"/>
</dbReference>
<organism evidence="25 27">
    <name type="scientific">Methylacidiphilum kamchatkense Kam1</name>
    <dbReference type="NCBI Taxonomy" id="1202785"/>
    <lineage>
        <taxon>Bacteria</taxon>
        <taxon>Pseudomonadati</taxon>
        <taxon>Verrucomicrobiota</taxon>
        <taxon>Methylacidiphilae</taxon>
        <taxon>Methylacidiphilales</taxon>
        <taxon>Methylacidiphilaceae</taxon>
        <taxon>Methylacidiphilum (ex Ratnadevi et al. 2023)</taxon>
    </lineage>
</organism>
<keyword evidence="14 21" id="KW-0573">Peptidoglycan synthesis</keyword>
<dbReference type="InterPro" id="IPR005758">
    <property type="entry name" value="UDP-N-AcMur_Ala_ligase_MurC"/>
</dbReference>
<dbReference type="EC" id="6.3.2.8" evidence="21"/>
<dbReference type="Gene3D" id="3.30.465.10">
    <property type="match status" value="1"/>
</dbReference>
<feature type="active site" evidence="20">
    <location>
        <position position="753"/>
    </location>
</feature>
<dbReference type="EMBL" id="CP037899">
    <property type="protein sequence ID" value="QDQ42646.1"/>
    <property type="molecule type" value="Genomic_DNA"/>
</dbReference>
<dbReference type="SUPFAM" id="SSF53623">
    <property type="entry name" value="MurD-like peptide ligases, catalytic domain"/>
    <property type="match status" value="1"/>
</dbReference>
<evidence type="ECO:0000256" key="20">
    <source>
        <dbReference type="HAMAP-Rule" id="MF_00037"/>
    </source>
</evidence>
<dbReference type="GO" id="GO:0009252">
    <property type="term" value="P:peptidoglycan biosynthetic process"/>
    <property type="evidence" value="ECO:0007669"/>
    <property type="project" value="UniProtKB-UniRule"/>
</dbReference>
<keyword evidence="22" id="KW-0472">Membrane</keyword>
<dbReference type="InterPro" id="IPR013221">
    <property type="entry name" value="Mur_ligase_cen"/>
</dbReference>
<dbReference type="GO" id="GO:0051301">
    <property type="term" value="P:cell division"/>
    <property type="evidence" value="ECO:0007669"/>
    <property type="project" value="UniProtKB-KW"/>
</dbReference>
<dbReference type="PANTHER" id="PTHR43445">
    <property type="entry name" value="UDP-N-ACETYLMURAMATE--L-ALANINE LIGASE-RELATED"/>
    <property type="match status" value="1"/>
</dbReference>
<dbReference type="InterPro" id="IPR006094">
    <property type="entry name" value="Oxid_FAD_bind_N"/>
</dbReference>
<keyword evidence="5 21" id="KW-0963">Cytoplasm</keyword>
<dbReference type="InterPro" id="IPR050061">
    <property type="entry name" value="MurCDEF_pg_biosynth"/>
</dbReference>
<evidence type="ECO:0000256" key="17">
    <source>
        <dbReference type="ARBA" id="ARBA00023316"/>
    </source>
</evidence>
<dbReference type="Gene3D" id="3.90.190.20">
    <property type="entry name" value="Mur ligase, C-terminal domain"/>
    <property type="match status" value="1"/>
</dbReference>
<dbReference type="Pfam" id="PF02875">
    <property type="entry name" value="Mur_ligase_C"/>
    <property type="match status" value="1"/>
</dbReference>
<evidence type="ECO:0000256" key="14">
    <source>
        <dbReference type="ARBA" id="ARBA00022984"/>
    </source>
</evidence>
<evidence type="ECO:0000313" key="27">
    <source>
        <dbReference type="Proteomes" id="UP000315925"/>
    </source>
</evidence>
<dbReference type="Pfam" id="PF08245">
    <property type="entry name" value="Mur_ligase_M"/>
    <property type="match status" value="1"/>
</dbReference>
<comment type="similarity">
    <text evidence="20">Belongs to the MurB family.</text>
</comment>
<dbReference type="Gene3D" id="3.30.43.10">
    <property type="entry name" value="Uridine Diphospho-n-acetylenolpyruvylglucosamine Reductase, domain 2"/>
    <property type="match status" value="1"/>
</dbReference>
<keyword evidence="15 20" id="KW-0560">Oxidoreductase</keyword>
<evidence type="ECO:0000256" key="19">
    <source>
        <dbReference type="ARBA" id="ARBA00048914"/>
    </source>
</evidence>
<dbReference type="UniPathway" id="UPA00219"/>
<evidence type="ECO:0000313" key="24">
    <source>
        <dbReference type="EMBL" id="KIE59376.1"/>
    </source>
</evidence>
<name>A0A0C1RWR3_9BACT</name>
<feature type="transmembrane region" description="Helical" evidence="22">
    <location>
        <begin position="20"/>
        <end position="39"/>
    </location>
</feature>
<evidence type="ECO:0000256" key="13">
    <source>
        <dbReference type="ARBA" id="ARBA00022960"/>
    </source>
</evidence>
<dbReference type="OrthoDB" id="9804126at2"/>
<comment type="function">
    <text evidence="2 21">Cell wall formation.</text>
</comment>
<dbReference type="InterPro" id="IPR003170">
    <property type="entry name" value="MurB"/>
</dbReference>
<dbReference type="InterPro" id="IPR036318">
    <property type="entry name" value="FAD-bd_PCMH-like_sf"/>
</dbReference>
<dbReference type="GO" id="GO:0008763">
    <property type="term" value="F:UDP-N-acetylmuramate-L-alanine ligase activity"/>
    <property type="evidence" value="ECO:0007669"/>
    <property type="project" value="UniProtKB-UniRule"/>
</dbReference>
<reference evidence="25" key="2">
    <citation type="journal article" date="2019" name="BMC Genomics">
        <title>Complete genome sequence analysis of the thermoacidophilic verrucomicrobial methanotroph 'Candidatus Methylacidiphilum kamchatkense' strain Kam1 and comparison with its closest relatives.</title>
        <authorList>
            <person name="Kruse T."/>
            <person name="Ratnadevi C.M."/>
            <person name="Erikstad H.A."/>
            <person name="Birkeland N.K."/>
        </authorList>
    </citation>
    <scope>NUCLEOTIDE SEQUENCE</scope>
    <source>
        <strain evidence="25">Kam1</strain>
    </source>
</reference>
<evidence type="ECO:0000256" key="15">
    <source>
        <dbReference type="ARBA" id="ARBA00023002"/>
    </source>
</evidence>
<proteinExistence type="inferred from homology"/>
<dbReference type="GO" id="GO:0005524">
    <property type="term" value="F:ATP binding"/>
    <property type="evidence" value="ECO:0007669"/>
    <property type="project" value="UniProtKB-UniRule"/>
</dbReference>
<evidence type="ECO:0000256" key="11">
    <source>
        <dbReference type="ARBA" id="ARBA00022840"/>
    </source>
</evidence>
<dbReference type="NCBIfam" id="TIGR00179">
    <property type="entry name" value="murB"/>
    <property type="match status" value="1"/>
</dbReference>
<keyword evidence="16 21" id="KW-0131">Cell cycle</keyword>
<evidence type="ECO:0000256" key="7">
    <source>
        <dbReference type="ARBA" id="ARBA00022618"/>
    </source>
</evidence>
<feature type="active site" evidence="20">
    <location>
        <position position="635"/>
    </location>
</feature>
<dbReference type="EC" id="1.3.1.98" evidence="20"/>
<evidence type="ECO:0000259" key="23">
    <source>
        <dbReference type="PROSITE" id="PS51387"/>
    </source>
</evidence>
<evidence type="ECO:0000256" key="3">
    <source>
        <dbReference type="ARBA" id="ARBA00004496"/>
    </source>
</evidence>
<comment type="catalytic activity">
    <reaction evidence="18 21">
        <text>UDP-N-acetyl-alpha-D-muramate + L-alanine + ATP = UDP-N-acetyl-alpha-D-muramoyl-L-alanine + ADP + phosphate + H(+)</text>
        <dbReference type="Rhea" id="RHEA:23372"/>
        <dbReference type="ChEBI" id="CHEBI:15378"/>
        <dbReference type="ChEBI" id="CHEBI:30616"/>
        <dbReference type="ChEBI" id="CHEBI:43474"/>
        <dbReference type="ChEBI" id="CHEBI:57972"/>
        <dbReference type="ChEBI" id="CHEBI:70757"/>
        <dbReference type="ChEBI" id="CHEBI:83898"/>
        <dbReference type="ChEBI" id="CHEBI:456216"/>
        <dbReference type="EC" id="6.3.2.8"/>
    </reaction>
</comment>
<dbReference type="InterPro" id="IPR011601">
    <property type="entry name" value="MurB_C"/>
</dbReference>
<dbReference type="SUPFAM" id="SSF51984">
    <property type="entry name" value="MurCD N-terminal domain"/>
    <property type="match status" value="1"/>
</dbReference>
<dbReference type="InterPro" id="IPR036565">
    <property type="entry name" value="Mur-like_cat_sf"/>
</dbReference>
<evidence type="ECO:0000256" key="10">
    <source>
        <dbReference type="ARBA" id="ARBA00022827"/>
    </source>
</evidence>
<dbReference type="GO" id="GO:0071555">
    <property type="term" value="P:cell wall organization"/>
    <property type="evidence" value="ECO:0007669"/>
    <property type="project" value="UniProtKB-KW"/>
</dbReference>
<dbReference type="KEGG" id="mkc:kam1_1424"/>
<dbReference type="InterPro" id="IPR016166">
    <property type="entry name" value="FAD-bd_PCMH"/>
</dbReference>
<keyword evidence="12 20" id="KW-0521">NADP</keyword>
<dbReference type="GO" id="GO:0008360">
    <property type="term" value="P:regulation of cell shape"/>
    <property type="evidence" value="ECO:0007669"/>
    <property type="project" value="UniProtKB-KW"/>
</dbReference>
<dbReference type="EMBL" id="JQNX01000001">
    <property type="protein sequence ID" value="KIE59376.1"/>
    <property type="molecule type" value="Genomic_DNA"/>
</dbReference>
<dbReference type="GO" id="GO:0008762">
    <property type="term" value="F:UDP-N-acetylmuramate dehydrogenase activity"/>
    <property type="evidence" value="ECO:0007669"/>
    <property type="project" value="UniProtKB-UniRule"/>
</dbReference>
<evidence type="ECO:0000256" key="5">
    <source>
        <dbReference type="ARBA" id="ARBA00022490"/>
    </source>
</evidence>
<dbReference type="GO" id="GO:0005737">
    <property type="term" value="C:cytoplasm"/>
    <property type="evidence" value="ECO:0007669"/>
    <property type="project" value="UniProtKB-SubCell"/>
</dbReference>
<dbReference type="InterPro" id="IPR016169">
    <property type="entry name" value="FAD-bd_PCMH_sub2"/>
</dbReference>
<feature type="active site" description="Proton donor" evidence="20">
    <location>
        <position position="683"/>
    </location>
</feature>
<dbReference type="SUPFAM" id="SSF53244">
    <property type="entry name" value="MurD-like peptide ligases, peptide-binding domain"/>
    <property type="match status" value="1"/>
</dbReference>
<keyword evidence="22" id="KW-0812">Transmembrane</keyword>
<evidence type="ECO:0000256" key="9">
    <source>
        <dbReference type="ARBA" id="ARBA00022741"/>
    </source>
</evidence>
<dbReference type="Pfam" id="PF01565">
    <property type="entry name" value="FAD_binding_4"/>
    <property type="match status" value="1"/>
</dbReference>
<dbReference type="InterPro" id="IPR036615">
    <property type="entry name" value="Mur_ligase_C_dom_sf"/>
</dbReference>
<evidence type="ECO:0000256" key="4">
    <source>
        <dbReference type="ARBA" id="ARBA00004752"/>
    </source>
</evidence>
<evidence type="ECO:0000256" key="21">
    <source>
        <dbReference type="HAMAP-Rule" id="MF_00046"/>
    </source>
</evidence>
<evidence type="ECO:0000256" key="18">
    <source>
        <dbReference type="ARBA" id="ARBA00047833"/>
    </source>
</evidence>
<comment type="subcellular location">
    <subcellularLocation>
        <location evidence="3 21">Cytoplasm</location>
    </subcellularLocation>
</comment>
<keyword evidence="13 21" id="KW-0133">Cell shape</keyword>
<dbReference type="Proteomes" id="UP000031594">
    <property type="component" value="Unassembled WGS sequence"/>
</dbReference>
<dbReference type="NCBIfam" id="TIGR01082">
    <property type="entry name" value="murC"/>
    <property type="match status" value="1"/>
</dbReference>
<evidence type="ECO:0000256" key="8">
    <source>
        <dbReference type="ARBA" id="ARBA00022630"/>
    </source>
</evidence>
<dbReference type="Proteomes" id="UP000315925">
    <property type="component" value="Chromosome"/>
</dbReference>
<keyword evidence="17 21" id="KW-0961">Cell wall biogenesis/degradation</keyword>
<accession>A0A0C1RWR3</accession>